<sequence length="476" mass="54116">MCNRRGRREERRLRKGLREQGRWFNPPPLSGSFFRRLLPQTSDNARDVVGWRNRRAVETRRQVRAVRTVLNRHTMTRMVVARTWGWCAGAPRGVGGSRTRRAWRTCYSTQTDPYTDRVEKARFDCTAALGRADPSSVLLSKMYPAYLRDSFVAFRALNMELSKVSFGFQPGATAKSREFSNLKFAFWLQQVEACETLTLENAGAVLPRVNEPCTVLLADTVLRHLRLDAGMLKQMVHSHQHFYNHNSAAGFRSLDDVCSFGEGTFSQMNYLMQSVLLSPQLSGFADPGVALLELPGSDDLRHGLTDISAHLGQATAVGSFLVGLRYFAEKKHTLMLPTDTLTKHRLSEEACLRYLQGRAADADPDTKERLKNVVFDMATRANDHLISARTKLDLVKTHVQQLAAAPDTPAPVCSLLRHQKRGLPDCLFLPYLSGLPTTLYLERLEKYDFDLLHPNLMYKEWRLAFRLWNAERTRSL</sequence>
<dbReference type="RefSeq" id="XP_019017986.1">
    <property type="nucleotide sequence ID" value="XM_019160115.1"/>
</dbReference>
<organism evidence="1 2">
    <name type="scientific">Pichia membranifaciens NRRL Y-2026</name>
    <dbReference type="NCBI Taxonomy" id="763406"/>
    <lineage>
        <taxon>Eukaryota</taxon>
        <taxon>Fungi</taxon>
        <taxon>Dikarya</taxon>
        <taxon>Ascomycota</taxon>
        <taxon>Saccharomycotina</taxon>
        <taxon>Pichiomycetes</taxon>
        <taxon>Pichiales</taxon>
        <taxon>Pichiaceae</taxon>
        <taxon>Pichia</taxon>
    </lineage>
</organism>
<evidence type="ECO:0000313" key="1">
    <source>
        <dbReference type="EMBL" id="ODQ46873.1"/>
    </source>
</evidence>
<dbReference type="Pfam" id="PF00494">
    <property type="entry name" value="SQS_PSY"/>
    <property type="match status" value="1"/>
</dbReference>
<dbReference type="InterPro" id="IPR002060">
    <property type="entry name" value="Squ/phyt_synthse"/>
</dbReference>
<gene>
    <name evidence="1" type="ORF">PICMEDRAFT_138231</name>
</gene>
<keyword evidence="2" id="KW-1185">Reference proteome</keyword>
<dbReference type="Proteomes" id="UP000094455">
    <property type="component" value="Unassembled WGS sequence"/>
</dbReference>
<dbReference type="InterPro" id="IPR008949">
    <property type="entry name" value="Isoprenoid_synthase_dom_sf"/>
</dbReference>
<name>A0A1E3NN60_9ASCO</name>
<reference evidence="1 2" key="1">
    <citation type="journal article" date="2016" name="Proc. Natl. Acad. Sci. U.S.A.">
        <title>Comparative genomics of biotechnologically important yeasts.</title>
        <authorList>
            <person name="Riley R."/>
            <person name="Haridas S."/>
            <person name="Wolfe K.H."/>
            <person name="Lopes M.R."/>
            <person name="Hittinger C.T."/>
            <person name="Goeker M."/>
            <person name="Salamov A.A."/>
            <person name="Wisecaver J.H."/>
            <person name="Long T.M."/>
            <person name="Calvey C.H."/>
            <person name="Aerts A.L."/>
            <person name="Barry K.W."/>
            <person name="Choi C."/>
            <person name="Clum A."/>
            <person name="Coughlan A.Y."/>
            <person name="Deshpande S."/>
            <person name="Douglass A.P."/>
            <person name="Hanson S.J."/>
            <person name="Klenk H.-P."/>
            <person name="LaButti K.M."/>
            <person name="Lapidus A."/>
            <person name="Lindquist E.A."/>
            <person name="Lipzen A.M."/>
            <person name="Meier-Kolthoff J.P."/>
            <person name="Ohm R.A."/>
            <person name="Otillar R.P."/>
            <person name="Pangilinan J.L."/>
            <person name="Peng Y."/>
            <person name="Rokas A."/>
            <person name="Rosa C.A."/>
            <person name="Scheuner C."/>
            <person name="Sibirny A.A."/>
            <person name="Slot J.C."/>
            <person name="Stielow J.B."/>
            <person name="Sun H."/>
            <person name="Kurtzman C.P."/>
            <person name="Blackwell M."/>
            <person name="Grigoriev I.V."/>
            <person name="Jeffries T.W."/>
        </authorList>
    </citation>
    <scope>NUCLEOTIDE SEQUENCE [LARGE SCALE GENOMIC DNA]</scope>
    <source>
        <strain evidence="1 2">NRRL Y-2026</strain>
    </source>
</reference>
<dbReference type="STRING" id="763406.A0A1E3NN60"/>
<dbReference type="OrthoDB" id="270318at2759"/>
<dbReference type="GeneID" id="30176802"/>
<accession>A0A1E3NN60</accession>
<evidence type="ECO:0000313" key="2">
    <source>
        <dbReference type="Proteomes" id="UP000094455"/>
    </source>
</evidence>
<dbReference type="AlphaFoldDB" id="A0A1E3NN60"/>
<dbReference type="SUPFAM" id="SSF48576">
    <property type="entry name" value="Terpenoid synthases"/>
    <property type="match status" value="1"/>
</dbReference>
<dbReference type="Gene3D" id="1.10.600.10">
    <property type="entry name" value="Farnesyl Diphosphate Synthase"/>
    <property type="match status" value="1"/>
</dbReference>
<protein>
    <submittedName>
        <fullName evidence="1">Uncharacterized protein</fullName>
    </submittedName>
</protein>
<proteinExistence type="predicted"/>
<dbReference type="EMBL" id="KV454003">
    <property type="protein sequence ID" value="ODQ46873.1"/>
    <property type="molecule type" value="Genomic_DNA"/>
</dbReference>